<dbReference type="EMBL" id="JBBEGM010000003">
    <property type="protein sequence ID" value="MEJ2861505.1"/>
    <property type="molecule type" value="Genomic_DNA"/>
</dbReference>
<sequence>MPPPVAYVPPPPARRSRGPIIAIVVLAMLVAALGGVVVARELNAPTDVTLEPVATAGANPFMESVGTDVPDVRPVAHTGGSWSGTTPGLYGGSGSNAVCDRSRLSRFLGEHPDRAAGWASVLGLRDSSASTISSYVDGLTSVVLRSDTYVTNHGWSGGHVTAWPAVLQAGTAVLVDQHGNLVTRCFCGNPLTAPQSFNTVAYVGPRWYSFTSSSVTVITHQTTQVTNNFTIIDVHTGRGHDRPHGSDGEEDVENRQVQATFPEDEGTTTGQDPQAGGQTSDGAQGGATGQEPEAGGETSDGAEGGATDPNVRAGEAVPVGGTTPVAGSEPEDTPGDTTGDTPGDTTGDTTGDGTAQRRGAPAIAPDATTSSSTTTPPSSTTTTSGTSATSAGEPSGAYTASGCEFASGTLTFTSDQSYTSTAGDSGSWAMESGDLVVTPVSGSPVTFTGSTRSWTSPSGSCTLTAVAS</sequence>
<gene>
    <name evidence="4" type="ORF">WCD58_10080</name>
</gene>
<accession>A0ABU8M2B7</accession>
<keyword evidence="2" id="KW-0472">Membrane</keyword>
<keyword evidence="5" id="KW-1185">Reference proteome</keyword>
<organism evidence="4 5">
    <name type="scientific">Actinomycetospora flava</name>
    <dbReference type="NCBI Taxonomy" id="3129232"/>
    <lineage>
        <taxon>Bacteria</taxon>
        <taxon>Bacillati</taxon>
        <taxon>Actinomycetota</taxon>
        <taxon>Actinomycetes</taxon>
        <taxon>Pseudonocardiales</taxon>
        <taxon>Pseudonocardiaceae</taxon>
        <taxon>Actinomycetospora</taxon>
    </lineage>
</organism>
<feature type="transmembrane region" description="Helical" evidence="2">
    <location>
        <begin position="20"/>
        <end position="39"/>
    </location>
</feature>
<protein>
    <submittedName>
        <fullName evidence="4">DUF6777 domain-containing protein</fullName>
    </submittedName>
</protein>
<feature type="region of interest" description="Disordered" evidence="1">
    <location>
        <begin position="235"/>
        <end position="254"/>
    </location>
</feature>
<dbReference type="InterPro" id="IPR046704">
    <property type="entry name" value="DUF6777"/>
</dbReference>
<proteinExistence type="predicted"/>
<dbReference type="Proteomes" id="UP001369736">
    <property type="component" value="Unassembled WGS sequence"/>
</dbReference>
<feature type="region of interest" description="Disordered" evidence="1">
    <location>
        <begin position="261"/>
        <end position="401"/>
    </location>
</feature>
<dbReference type="RefSeq" id="WP_337702877.1">
    <property type="nucleotide sequence ID" value="NZ_JBBEGM010000003.1"/>
</dbReference>
<feature type="compositionally biased region" description="Polar residues" evidence="1">
    <location>
        <begin position="267"/>
        <end position="282"/>
    </location>
</feature>
<feature type="compositionally biased region" description="Basic and acidic residues" evidence="1">
    <location>
        <begin position="235"/>
        <end position="247"/>
    </location>
</feature>
<feature type="domain" description="DUF6777" evidence="3">
    <location>
        <begin position="82"/>
        <end position="245"/>
    </location>
</feature>
<evidence type="ECO:0000256" key="2">
    <source>
        <dbReference type="SAM" id="Phobius"/>
    </source>
</evidence>
<keyword evidence="2" id="KW-0812">Transmembrane</keyword>
<evidence type="ECO:0000256" key="1">
    <source>
        <dbReference type="SAM" id="MobiDB-lite"/>
    </source>
</evidence>
<evidence type="ECO:0000313" key="5">
    <source>
        <dbReference type="Proteomes" id="UP001369736"/>
    </source>
</evidence>
<dbReference type="Pfam" id="PF20568">
    <property type="entry name" value="DUF6777"/>
    <property type="match status" value="1"/>
</dbReference>
<evidence type="ECO:0000259" key="3">
    <source>
        <dbReference type="Pfam" id="PF20568"/>
    </source>
</evidence>
<feature type="region of interest" description="Disordered" evidence="1">
    <location>
        <begin position="447"/>
        <end position="468"/>
    </location>
</feature>
<reference evidence="4 5" key="1">
    <citation type="submission" date="2024-03" db="EMBL/GenBank/DDBJ databases">
        <title>Actinomycetospora sp. OC33-EN07, a novel actinomycete isolated from wild orchid (Aerides multiflora).</title>
        <authorList>
            <person name="Suriyachadkun C."/>
        </authorList>
    </citation>
    <scope>NUCLEOTIDE SEQUENCE [LARGE SCALE GENOMIC DNA]</scope>
    <source>
        <strain evidence="4 5">OC33-EN07</strain>
    </source>
</reference>
<comment type="caution">
    <text evidence="4">The sequence shown here is derived from an EMBL/GenBank/DDBJ whole genome shotgun (WGS) entry which is preliminary data.</text>
</comment>
<keyword evidence="2" id="KW-1133">Transmembrane helix</keyword>
<evidence type="ECO:0000313" key="4">
    <source>
        <dbReference type="EMBL" id="MEJ2861505.1"/>
    </source>
</evidence>
<name>A0ABU8M2B7_9PSEU</name>
<feature type="compositionally biased region" description="Low complexity" evidence="1">
    <location>
        <begin position="335"/>
        <end position="397"/>
    </location>
</feature>